<feature type="transmembrane region" description="Helical" evidence="1">
    <location>
        <begin position="284"/>
        <end position="302"/>
    </location>
</feature>
<proteinExistence type="predicted"/>
<evidence type="ECO:0000313" key="2">
    <source>
        <dbReference type="EMBL" id="PIQ07413.1"/>
    </source>
</evidence>
<evidence type="ECO:0000256" key="1">
    <source>
        <dbReference type="SAM" id="Phobius"/>
    </source>
</evidence>
<organism evidence="2 3">
    <name type="scientific">Candidatus Nealsonbacteria bacterium CG18_big_fil_WC_8_21_14_2_50_37_10</name>
    <dbReference type="NCBI Taxonomy" id="1974717"/>
    <lineage>
        <taxon>Bacteria</taxon>
        <taxon>Candidatus Nealsoniibacteriota</taxon>
    </lineage>
</organism>
<comment type="caution">
    <text evidence="2">The sequence shown here is derived from an EMBL/GenBank/DDBJ whole genome shotgun (WGS) entry which is preliminary data.</text>
</comment>
<protein>
    <recommendedName>
        <fullName evidence="4">EamA domain-containing protein</fullName>
    </recommendedName>
</protein>
<keyword evidence="1" id="KW-0472">Membrane</keyword>
<gene>
    <name evidence="2" type="ORF">COW72_00445</name>
</gene>
<keyword evidence="1" id="KW-0812">Transmembrane</keyword>
<sequence length="304" mass="33742">MSWPLVAILSYFFAAVAVLIDKYLLVRPIPSPKVYSFYIGVLGILALILIPFIGFSIPDLGQILLSLASGALFIYSLFWYCSGLRLFEASRIVPAIGGLNPIFIFCLICLFGKEIFGIKEGLAFILLIAGSIFITLQREKFITLKSLRISAIAALLFSLAFFMAKFVYLVQPFWSGFIWMRIGGFLAGITLFFSKEVKEELFKKRVSFKKKTVGIFLFGQSLGAGSMILQNWAIALVPLSLLAFINALEGTKYVFLLIFTILLSLTQPFLAKKTGLKEEISKKVILQKILAIFLIGAGLSILTL</sequence>
<dbReference type="InterPro" id="IPR037185">
    <property type="entry name" value="EmrE-like"/>
</dbReference>
<name>A0A2H0FL89_9BACT</name>
<reference evidence="2 3" key="1">
    <citation type="submission" date="2017-09" db="EMBL/GenBank/DDBJ databases">
        <title>Depth-based differentiation of microbial function through sediment-hosted aquifers and enrichment of novel symbionts in the deep terrestrial subsurface.</title>
        <authorList>
            <person name="Probst A.J."/>
            <person name="Ladd B."/>
            <person name="Jarett J.K."/>
            <person name="Geller-Mcgrath D.E."/>
            <person name="Sieber C.M."/>
            <person name="Emerson J.B."/>
            <person name="Anantharaman K."/>
            <person name="Thomas B.C."/>
            <person name="Malmstrom R."/>
            <person name="Stieglmeier M."/>
            <person name="Klingl A."/>
            <person name="Woyke T."/>
            <person name="Ryan C.M."/>
            <person name="Banfield J.F."/>
        </authorList>
    </citation>
    <scope>NUCLEOTIDE SEQUENCE [LARGE SCALE GENOMIC DNA]</scope>
    <source>
        <strain evidence="2">CG18_big_fil_WC_8_21_14_2_50_37_10</strain>
    </source>
</reference>
<feature type="transmembrane region" description="Helical" evidence="1">
    <location>
        <begin position="37"/>
        <end position="57"/>
    </location>
</feature>
<dbReference type="AlphaFoldDB" id="A0A2H0FL89"/>
<dbReference type="SUPFAM" id="SSF103481">
    <property type="entry name" value="Multidrug resistance efflux transporter EmrE"/>
    <property type="match status" value="1"/>
</dbReference>
<evidence type="ECO:0008006" key="4">
    <source>
        <dbReference type="Google" id="ProtNLM"/>
    </source>
</evidence>
<dbReference type="EMBL" id="PCUC01000024">
    <property type="protein sequence ID" value="PIQ07413.1"/>
    <property type="molecule type" value="Genomic_DNA"/>
</dbReference>
<feature type="transmembrane region" description="Helical" evidence="1">
    <location>
        <begin position="176"/>
        <end position="193"/>
    </location>
</feature>
<feature type="transmembrane region" description="Helical" evidence="1">
    <location>
        <begin position="63"/>
        <end position="80"/>
    </location>
</feature>
<accession>A0A2H0FL89</accession>
<feature type="transmembrane region" description="Helical" evidence="1">
    <location>
        <begin position="149"/>
        <end position="170"/>
    </location>
</feature>
<evidence type="ECO:0000313" key="3">
    <source>
        <dbReference type="Proteomes" id="UP000230778"/>
    </source>
</evidence>
<dbReference type="Proteomes" id="UP000230778">
    <property type="component" value="Unassembled WGS sequence"/>
</dbReference>
<feature type="transmembrane region" description="Helical" evidence="1">
    <location>
        <begin position="6"/>
        <end position="25"/>
    </location>
</feature>
<feature type="transmembrane region" description="Helical" evidence="1">
    <location>
        <begin position="92"/>
        <end position="115"/>
    </location>
</feature>
<keyword evidence="1" id="KW-1133">Transmembrane helix</keyword>
<feature type="transmembrane region" description="Helical" evidence="1">
    <location>
        <begin position="213"/>
        <end position="233"/>
    </location>
</feature>
<feature type="transmembrane region" description="Helical" evidence="1">
    <location>
        <begin position="121"/>
        <end position="137"/>
    </location>
</feature>